<comment type="function">
    <text evidence="1 12">Functions as an electron carrier between membrane-bound cytochrome b6-f and photosystem I in oxygenic photosynthesis.</text>
</comment>
<evidence type="ECO:0000256" key="5">
    <source>
        <dbReference type="ARBA" id="ARBA00022448"/>
    </source>
</evidence>
<feature type="signal peptide" evidence="12">
    <location>
        <begin position="1"/>
        <end position="25"/>
    </location>
</feature>
<dbReference type="GO" id="GO:0031979">
    <property type="term" value="C:plasma membrane-derived thylakoid lumen"/>
    <property type="evidence" value="ECO:0007669"/>
    <property type="project" value="UniProtKB-SubCell"/>
</dbReference>
<name>A0AAU8J7B4_9CYAN</name>
<dbReference type="GO" id="GO:0020037">
    <property type="term" value="F:heme binding"/>
    <property type="evidence" value="ECO:0007669"/>
    <property type="project" value="InterPro"/>
</dbReference>
<dbReference type="EMBL" id="CP159837">
    <property type="protein sequence ID" value="XCM34695.1"/>
    <property type="molecule type" value="Genomic_DNA"/>
</dbReference>
<evidence type="ECO:0000256" key="2">
    <source>
        <dbReference type="ARBA" id="ARBA00004518"/>
    </source>
</evidence>
<keyword evidence="7 12" id="KW-0349">Heme</keyword>
<reference evidence="14" key="1">
    <citation type="submission" date="2024-07" db="EMBL/GenBank/DDBJ databases">
        <authorList>
            <person name="Kim Y.J."/>
            <person name="Jeong J.Y."/>
        </authorList>
    </citation>
    <scope>NUCLEOTIDE SEQUENCE</scope>
    <source>
        <strain evidence="14">GIHE-MW2</strain>
    </source>
</reference>
<dbReference type="Gene3D" id="1.10.760.10">
    <property type="entry name" value="Cytochrome c-like domain"/>
    <property type="match status" value="1"/>
</dbReference>
<proteinExistence type="inferred from homology"/>
<evidence type="ECO:0000256" key="7">
    <source>
        <dbReference type="ARBA" id="ARBA00022617"/>
    </source>
</evidence>
<comment type="subcellular location">
    <subcellularLocation>
        <location evidence="2 12">Cellular thylakoid lumen</location>
    </subcellularLocation>
</comment>
<keyword evidence="9 12" id="KW-0249">Electron transport</keyword>
<feature type="binding site" description="axial binding residue" evidence="12">
    <location>
        <position position="83"/>
    </location>
    <ligand>
        <name>heme c</name>
        <dbReference type="ChEBI" id="CHEBI:61717"/>
    </ligand>
    <ligandPart>
        <name>Fe</name>
        <dbReference type="ChEBI" id="CHEBI:18248"/>
    </ligandPart>
</feature>
<evidence type="ECO:0000256" key="4">
    <source>
        <dbReference type="ARBA" id="ARBA00016152"/>
    </source>
</evidence>
<evidence type="ECO:0000256" key="6">
    <source>
        <dbReference type="ARBA" id="ARBA00022531"/>
    </source>
</evidence>
<feature type="domain" description="Cytochrome c" evidence="13">
    <location>
        <begin position="26"/>
        <end position="106"/>
    </location>
</feature>
<dbReference type="Pfam" id="PF13442">
    <property type="entry name" value="Cytochrome_CBB3"/>
    <property type="match status" value="1"/>
</dbReference>
<protein>
    <recommendedName>
        <fullName evidence="4 12">Cytochrome c6</fullName>
    </recommendedName>
    <alternativeName>
        <fullName evidence="12">Cytochrome c-553</fullName>
    </alternativeName>
    <alternativeName>
        <fullName evidence="12">Cytochrome c553</fullName>
    </alternativeName>
    <alternativeName>
        <fullName evidence="12">Soluble cytochrome f</fullName>
    </alternativeName>
</protein>
<keyword evidence="8 12" id="KW-0479">Metal-binding</keyword>
<sequence length="110" mass="11566" precursor="true">MKKLLSIFLVAIAVLTVAFVPPAQAGDAAAGAKIFTANCTACHMNGNNVVMAPKTLKKDALETYGMYSKEAIITQVTKGKGAMPAFGGRLSDADIENVATYVLEQADKGW</sequence>
<evidence type="ECO:0000259" key="13">
    <source>
        <dbReference type="PROSITE" id="PS51007"/>
    </source>
</evidence>
<evidence type="ECO:0000256" key="8">
    <source>
        <dbReference type="ARBA" id="ARBA00022723"/>
    </source>
</evidence>
<dbReference type="GO" id="GO:0009055">
    <property type="term" value="F:electron transfer activity"/>
    <property type="evidence" value="ECO:0007669"/>
    <property type="project" value="UniProtKB-UniRule"/>
</dbReference>
<feature type="chain" id="PRO_5043068483" description="Cytochrome c6" evidence="12">
    <location>
        <begin position="26"/>
        <end position="110"/>
    </location>
</feature>
<evidence type="ECO:0000256" key="11">
    <source>
        <dbReference type="ARBA" id="ARBA00023078"/>
    </source>
</evidence>
<dbReference type="GO" id="GO:0005506">
    <property type="term" value="F:iron ion binding"/>
    <property type="evidence" value="ECO:0007669"/>
    <property type="project" value="InterPro"/>
</dbReference>
<dbReference type="HAMAP" id="MF_00594">
    <property type="entry name" value="Cytc_PetJ"/>
    <property type="match status" value="1"/>
</dbReference>
<comment type="PTM">
    <text evidence="12">Binds 1 heme c group per subunit.</text>
</comment>
<keyword evidence="6 12" id="KW-0602">Photosynthesis</keyword>
<keyword evidence="11 12" id="KW-0793">Thylakoid</keyword>
<dbReference type="InterPro" id="IPR008168">
    <property type="entry name" value="Cyt_C_IC"/>
</dbReference>
<dbReference type="GO" id="GO:0015979">
    <property type="term" value="P:photosynthesis"/>
    <property type="evidence" value="ECO:0007669"/>
    <property type="project" value="UniProtKB-UniRule"/>
</dbReference>
<evidence type="ECO:0000256" key="9">
    <source>
        <dbReference type="ARBA" id="ARBA00022982"/>
    </source>
</evidence>
<dbReference type="InterPro" id="IPR036909">
    <property type="entry name" value="Cyt_c-like_dom_sf"/>
</dbReference>
<accession>A0AAU8J7B4</accession>
<feature type="binding site" description="covalent" evidence="12">
    <location>
        <position position="39"/>
    </location>
    <ligand>
        <name>heme c</name>
        <dbReference type="ChEBI" id="CHEBI:61717"/>
    </ligand>
</feature>
<dbReference type="PROSITE" id="PS51007">
    <property type="entry name" value="CYTC"/>
    <property type="match status" value="1"/>
</dbReference>
<evidence type="ECO:0000313" key="14">
    <source>
        <dbReference type="EMBL" id="XCM34695.1"/>
    </source>
</evidence>
<dbReference type="AlphaFoldDB" id="A0AAU8J7B4"/>
<keyword evidence="12" id="KW-0732">Signal</keyword>
<evidence type="ECO:0000256" key="10">
    <source>
        <dbReference type="ARBA" id="ARBA00023004"/>
    </source>
</evidence>
<dbReference type="SUPFAM" id="SSF46626">
    <property type="entry name" value="Cytochrome c"/>
    <property type="match status" value="1"/>
</dbReference>
<dbReference type="NCBIfam" id="NF045930">
    <property type="entry name" value="Cytc6PetJCyano"/>
    <property type="match status" value="1"/>
</dbReference>
<evidence type="ECO:0000256" key="3">
    <source>
        <dbReference type="ARBA" id="ARBA00009650"/>
    </source>
</evidence>
<gene>
    <name evidence="12" type="primary">petJ</name>
    <name evidence="14" type="ORF">ABWT76_003318</name>
</gene>
<dbReference type="InterPro" id="IPR009056">
    <property type="entry name" value="Cyt_c-like_dom"/>
</dbReference>
<feature type="binding site" description="axial binding residue" evidence="12">
    <location>
        <position position="43"/>
    </location>
    <ligand>
        <name>heme c</name>
        <dbReference type="ChEBI" id="CHEBI:61717"/>
    </ligand>
    <ligandPart>
        <name>Fe</name>
        <dbReference type="ChEBI" id="CHEBI:18248"/>
    </ligandPart>
</feature>
<dbReference type="InterPro" id="IPR023655">
    <property type="entry name" value="Cyt_C6"/>
</dbReference>
<evidence type="ECO:0000256" key="1">
    <source>
        <dbReference type="ARBA" id="ARBA00002347"/>
    </source>
</evidence>
<dbReference type="RefSeq" id="WP_054469197.1">
    <property type="nucleotide sequence ID" value="NZ_CP159837.1"/>
</dbReference>
<evidence type="ECO:0000256" key="12">
    <source>
        <dbReference type="HAMAP-Rule" id="MF_00594"/>
    </source>
</evidence>
<keyword evidence="5 12" id="KW-0813">Transport</keyword>
<comment type="similarity">
    <text evidence="3 12">Belongs to the cytochrome c family. PetJ subfamily.</text>
</comment>
<dbReference type="FunFam" id="1.10.760.10:FF:000038">
    <property type="entry name" value="Cytochrome c6"/>
    <property type="match status" value="1"/>
</dbReference>
<dbReference type="PANTHER" id="PTHR34688:SF2">
    <property type="entry name" value="CYTOCHROME C6, CHLOROPLASTIC"/>
    <property type="match status" value="1"/>
</dbReference>
<dbReference type="PRINTS" id="PR00605">
    <property type="entry name" value="CYTCHROMECIC"/>
</dbReference>
<feature type="binding site" description="covalent" evidence="12">
    <location>
        <position position="42"/>
    </location>
    <ligand>
        <name>heme c</name>
        <dbReference type="ChEBI" id="CHEBI:61717"/>
    </ligand>
</feature>
<comment type="subunit">
    <text evidence="12">Monomer.</text>
</comment>
<organism evidence="14">
    <name type="scientific">Planktothricoides raciborskii GIHE-MW2</name>
    <dbReference type="NCBI Taxonomy" id="2792601"/>
    <lineage>
        <taxon>Bacteria</taxon>
        <taxon>Bacillati</taxon>
        <taxon>Cyanobacteriota</taxon>
        <taxon>Cyanophyceae</taxon>
        <taxon>Oscillatoriophycideae</taxon>
        <taxon>Oscillatoriales</taxon>
        <taxon>Oscillatoriaceae</taxon>
        <taxon>Planktothricoides</taxon>
    </lineage>
</organism>
<dbReference type="PANTHER" id="PTHR34688">
    <property type="entry name" value="CYTOCHROME C6, CHLOROPLASTIC"/>
    <property type="match status" value="1"/>
</dbReference>
<keyword evidence="10 12" id="KW-0408">Iron</keyword>